<dbReference type="AlphaFoldDB" id="A0A9D1ETS2"/>
<evidence type="ECO:0000313" key="1">
    <source>
        <dbReference type="EMBL" id="HIS31793.1"/>
    </source>
</evidence>
<evidence type="ECO:0000313" key="2">
    <source>
        <dbReference type="Proteomes" id="UP000823935"/>
    </source>
</evidence>
<dbReference type="PANTHER" id="PTHR48098:SF1">
    <property type="entry name" value="DIACYLGLYCEROL ACYLTRANSFERASE_MYCOLYLTRANSFERASE AG85A"/>
    <property type="match status" value="1"/>
</dbReference>
<dbReference type="Pfam" id="PF00756">
    <property type="entry name" value="Esterase"/>
    <property type="match status" value="1"/>
</dbReference>
<comment type="caution">
    <text evidence="1">The sequence shown here is derived from an EMBL/GenBank/DDBJ whole genome shotgun (WGS) entry which is preliminary data.</text>
</comment>
<dbReference type="Gene3D" id="3.40.50.1820">
    <property type="entry name" value="alpha/beta hydrolase"/>
    <property type="match status" value="1"/>
</dbReference>
<dbReference type="SUPFAM" id="SSF53474">
    <property type="entry name" value="alpha/beta-Hydrolases"/>
    <property type="match status" value="1"/>
</dbReference>
<name>A0A9D1ETS2_9FIRM</name>
<dbReference type="EMBL" id="DVIQ01000056">
    <property type="protein sequence ID" value="HIS31793.1"/>
    <property type="molecule type" value="Genomic_DNA"/>
</dbReference>
<dbReference type="GO" id="GO:0016747">
    <property type="term" value="F:acyltransferase activity, transferring groups other than amino-acyl groups"/>
    <property type="evidence" value="ECO:0007669"/>
    <property type="project" value="TreeGrafter"/>
</dbReference>
<dbReference type="InterPro" id="IPR029058">
    <property type="entry name" value="AB_hydrolase_fold"/>
</dbReference>
<dbReference type="InterPro" id="IPR050583">
    <property type="entry name" value="Mycobacterial_A85_antigen"/>
</dbReference>
<organism evidence="1 2">
    <name type="scientific">Candidatus Limivivens intestinipullorum</name>
    <dbReference type="NCBI Taxonomy" id="2840858"/>
    <lineage>
        <taxon>Bacteria</taxon>
        <taxon>Bacillati</taxon>
        <taxon>Bacillota</taxon>
        <taxon>Clostridia</taxon>
        <taxon>Lachnospirales</taxon>
        <taxon>Lachnospiraceae</taxon>
        <taxon>Lachnospiraceae incertae sedis</taxon>
        <taxon>Candidatus Limivivens</taxon>
    </lineage>
</organism>
<sequence>MALIQVNFISECLMRTVTLNAVIPFDKIRMPGAQKKETKSFKTLYLLHGVFGNYTDWVSGTCIQRWAEDKDLAVIMPCGENHFYVDCQANGERFSEFIGRELPEKMRALFPLSEKREDTFIGGLSMGGYGAITNGLKYSETFGRIAGLSSGLILDRLESAEPELTERVFGPDFKKTIFGDPIIGSDKDYHALAKRLADSEKPLPEIYLCCGTEDDLLEANRAYARELKDLGYPVSYEEGPGGHDWEFWNTYIKKVVDWLPLEKTESIHSGHVQN</sequence>
<dbReference type="InterPro" id="IPR000801">
    <property type="entry name" value="Esterase-like"/>
</dbReference>
<reference evidence="1" key="2">
    <citation type="journal article" date="2021" name="PeerJ">
        <title>Extensive microbial diversity within the chicken gut microbiome revealed by metagenomics and culture.</title>
        <authorList>
            <person name="Gilroy R."/>
            <person name="Ravi A."/>
            <person name="Getino M."/>
            <person name="Pursley I."/>
            <person name="Horton D.L."/>
            <person name="Alikhan N.F."/>
            <person name="Baker D."/>
            <person name="Gharbi K."/>
            <person name="Hall N."/>
            <person name="Watson M."/>
            <person name="Adriaenssens E.M."/>
            <person name="Foster-Nyarko E."/>
            <person name="Jarju S."/>
            <person name="Secka A."/>
            <person name="Antonio M."/>
            <person name="Oren A."/>
            <person name="Chaudhuri R.R."/>
            <person name="La Ragione R."/>
            <person name="Hildebrand F."/>
            <person name="Pallen M.J."/>
        </authorList>
    </citation>
    <scope>NUCLEOTIDE SEQUENCE</scope>
    <source>
        <strain evidence="1">CHK190-19873</strain>
    </source>
</reference>
<accession>A0A9D1ETS2</accession>
<reference evidence="1" key="1">
    <citation type="submission" date="2020-10" db="EMBL/GenBank/DDBJ databases">
        <authorList>
            <person name="Gilroy R."/>
        </authorList>
    </citation>
    <scope>NUCLEOTIDE SEQUENCE</scope>
    <source>
        <strain evidence="1">CHK190-19873</strain>
    </source>
</reference>
<protein>
    <submittedName>
        <fullName evidence="1">Acetylesterase</fullName>
    </submittedName>
</protein>
<dbReference type="PANTHER" id="PTHR48098">
    <property type="entry name" value="ENTEROCHELIN ESTERASE-RELATED"/>
    <property type="match status" value="1"/>
</dbReference>
<gene>
    <name evidence="1" type="ORF">IAB44_09660</name>
</gene>
<proteinExistence type="predicted"/>
<dbReference type="Proteomes" id="UP000823935">
    <property type="component" value="Unassembled WGS sequence"/>
</dbReference>